<dbReference type="SUPFAM" id="SSF55781">
    <property type="entry name" value="GAF domain-like"/>
    <property type="match status" value="1"/>
</dbReference>
<feature type="domain" description="GAF" evidence="1">
    <location>
        <begin position="37"/>
        <end position="120"/>
    </location>
</feature>
<dbReference type="RefSeq" id="WP_369173769.1">
    <property type="nucleotide sequence ID" value="NZ_CP163439.1"/>
</dbReference>
<evidence type="ECO:0000313" key="2">
    <source>
        <dbReference type="EMBL" id="XDQ39037.1"/>
    </source>
</evidence>
<dbReference type="Pfam" id="PF01590">
    <property type="entry name" value="GAF"/>
    <property type="match status" value="1"/>
</dbReference>
<dbReference type="InterPro" id="IPR003018">
    <property type="entry name" value="GAF"/>
</dbReference>
<protein>
    <submittedName>
        <fullName evidence="2">GAF domain-containing protein</fullName>
    </submittedName>
</protein>
<dbReference type="Gene3D" id="3.30.450.40">
    <property type="match status" value="1"/>
</dbReference>
<accession>A0AB39Q9M6</accession>
<reference evidence="2" key="1">
    <citation type="submission" date="2024-07" db="EMBL/GenBank/DDBJ databases">
        <authorList>
            <person name="Yu S.T."/>
        </authorList>
    </citation>
    <scope>NUCLEOTIDE SEQUENCE</scope>
    <source>
        <strain evidence="2">R28</strain>
    </source>
</reference>
<dbReference type="InterPro" id="IPR029016">
    <property type="entry name" value="GAF-like_dom_sf"/>
</dbReference>
<dbReference type="AlphaFoldDB" id="A0AB39Q9M6"/>
<name>A0AB39Q9M6_9ACTN</name>
<organism evidence="2">
    <name type="scientific">Streptomyces sp. R28</name>
    <dbReference type="NCBI Taxonomy" id="3238628"/>
    <lineage>
        <taxon>Bacteria</taxon>
        <taxon>Bacillati</taxon>
        <taxon>Actinomycetota</taxon>
        <taxon>Actinomycetes</taxon>
        <taxon>Kitasatosporales</taxon>
        <taxon>Streptomycetaceae</taxon>
        <taxon>Streptomyces</taxon>
    </lineage>
</organism>
<gene>
    <name evidence="2" type="ORF">AB5J49_39915</name>
</gene>
<dbReference type="EMBL" id="CP163439">
    <property type="protein sequence ID" value="XDQ39037.1"/>
    <property type="molecule type" value="Genomic_DNA"/>
</dbReference>
<proteinExistence type="predicted"/>
<sequence length="125" mass="13036">MIADTGTTELSRTAVLAPSEKEAKTLTAQAPRTCPLVVQTARTASPSLQIRPPDPAAFGHNAEGAPVLVQANVTSLLCVPLTVDGHVQGVLTLFRCGARLAFSMAEAKAMDTMSRHMALAATRAP</sequence>
<evidence type="ECO:0000259" key="1">
    <source>
        <dbReference type="Pfam" id="PF01590"/>
    </source>
</evidence>